<protein>
    <submittedName>
        <fullName evidence="2">Uncharacterized protein</fullName>
    </submittedName>
</protein>
<feature type="compositionally biased region" description="Polar residues" evidence="1">
    <location>
        <begin position="38"/>
        <end position="53"/>
    </location>
</feature>
<organism evidence="2 3">
    <name type="scientific">Smittium culicis</name>
    <dbReference type="NCBI Taxonomy" id="133412"/>
    <lineage>
        <taxon>Eukaryota</taxon>
        <taxon>Fungi</taxon>
        <taxon>Fungi incertae sedis</taxon>
        <taxon>Zoopagomycota</taxon>
        <taxon>Kickxellomycotina</taxon>
        <taxon>Harpellomycetes</taxon>
        <taxon>Harpellales</taxon>
        <taxon>Legeriomycetaceae</taxon>
        <taxon>Smittium</taxon>
    </lineage>
</organism>
<dbReference type="EMBL" id="LSSM01007266">
    <property type="protein sequence ID" value="OMJ08840.1"/>
    <property type="molecule type" value="Genomic_DNA"/>
</dbReference>
<evidence type="ECO:0000256" key="1">
    <source>
        <dbReference type="SAM" id="MobiDB-lite"/>
    </source>
</evidence>
<feature type="compositionally biased region" description="Basic residues" evidence="1">
    <location>
        <begin position="1"/>
        <end position="13"/>
    </location>
</feature>
<feature type="region of interest" description="Disordered" evidence="1">
    <location>
        <begin position="1"/>
        <end position="20"/>
    </location>
</feature>
<evidence type="ECO:0000313" key="3">
    <source>
        <dbReference type="Proteomes" id="UP000187429"/>
    </source>
</evidence>
<sequence>MDEFRHVKRRRSRKGELANSTTNFRPIIEVHSGGAASNGENRSLNKSYANSYGTPKSTKPTNPTKKTTKKIVKNEKTKKINFTLVKPAENGQFGEVSLKHMVNGGLYTNLKKFCVGGSDRKIGCAWAQFKGDHDEAFKLVTRSLIGDFYCRQDDLRAQTTYFIFDEDAGAKKLLDLALVYNNKRIEFYQT</sequence>
<proteinExistence type="predicted"/>
<name>A0A1R1X2K1_9FUNG</name>
<reference evidence="3" key="1">
    <citation type="submission" date="2017-01" db="EMBL/GenBank/DDBJ databases">
        <authorList>
            <person name="Wang Y."/>
            <person name="White M."/>
            <person name="Kvist S."/>
            <person name="Moncalvo J.-M."/>
        </authorList>
    </citation>
    <scope>NUCLEOTIDE SEQUENCE [LARGE SCALE GENOMIC DNA]</scope>
    <source>
        <strain evidence="3">ID-206-W2</strain>
    </source>
</reference>
<feature type="region of interest" description="Disordered" evidence="1">
    <location>
        <begin position="29"/>
        <end position="70"/>
    </location>
</feature>
<dbReference type="Proteomes" id="UP000187429">
    <property type="component" value="Unassembled WGS sequence"/>
</dbReference>
<accession>A0A1R1X2K1</accession>
<evidence type="ECO:0000313" key="2">
    <source>
        <dbReference type="EMBL" id="OMJ08840.1"/>
    </source>
</evidence>
<dbReference type="AlphaFoldDB" id="A0A1R1X2K1"/>
<keyword evidence="3" id="KW-1185">Reference proteome</keyword>
<feature type="compositionally biased region" description="Low complexity" evidence="1">
    <location>
        <begin position="54"/>
        <end position="65"/>
    </location>
</feature>
<comment type="caution">
    <text evidence="2">The sequence shown here is derived from an EMBL/GenBank/DDBJ whole genome shotgun (WGS) entry which is preliminary data.</text>
</comment>
<gene>
    <name evidence="2" type="ORF">AYI69_g10915</name>
</gene>
<feature type="non-terminal residue" evidence="2">
    <location>
        <position position="190"/>
    </location>
</feature>
<dbReference type="OrthoDB" id="5599471at2759"/>